<protein>
    <submittedName>
        <fullName evidence="6">Response regulator</fullName>
    </submittedName>
</protein>
<dbReference type="Pfam" id="PF01627">
    <property type="entry name" value="Hpt"/>
    <property type="match status" value="1"/>
</dbReference>
<feature type="modified residue" description="4-aspartylphosphate" evidence="3">
    <location>
        <position position="53"/>
    </location>
</feature>
<evidence type="ECO:0000256" key="3">
    <source>
        <dbReference type="PROSITE-ProRule" id="PRU00169"/>
    </source>
</evidence>
<accession>A0ABR9AFJ9</accession>
<dbReference type="RefSeq" id="WP_192007806.1">
    <property type="nucleotide sequence ID" value="NZ_JACYTQ010000001.1"/>
</dbReference>
<comment type="caution">
    <text evidence="6">The sequence shown here is derived from an EMBL/GenBank/DDBJ whole genome shotgun (WGS) entry which is preliminary data.</text>
</comment>
<keyword evidence="1 3" id="KW-0597">Phosphoprotein</keyword>
<proteinExistence type="predicted"/>
<dbReference type="SUPFAM" id="SSF47226">
    <property type="entry name" value="Histidine-containing phosphotransfer domain, HPT domain"/>
    <property type="match status" value="1"/>
</dbReference>
<feature type="domain" description="HPt" evidence="5">
    <location>
        <begin position="151"/>
        <end position="244"/>
    </location>
</feature>
<evidence type="ECO:0000313" key="6">
    <source>
        <dbReference type="EMBL" id="MBD8487617.1"/>
    </source>
</evidence>
<keyword evidence="7" id="KW-1185">Reference proteome</keyword>
<dbReference type="SUPFAM" id="SSF52172">
    <property type="entry name" value="CheY-like"/>
    <property type="match status" value="1"/>
</dbReference>
<evidence type="ECO:0000259" key="5">
    <source>
        <dbReference type="PROSITE" id="PS50894"/>
    </source>
</evidence>
<dbReference type="Pfam" id="PF00072">
    <property type="entry name" value="Response_reg"/>
    <property type="match status" value="1"/>
</dbReference>
<dbReference type="Gene3D" id="3.40.50.2300">
    <property type="match status" value="1"/>
</dbReference>
<organism evidence="6 7">
    <name type="scientific">Echinicola arenosa</name>
    <dbReference type="NCBI Taxonomy" id="2774144"/>
    <lineage>
        <taxon>Bacteria</taxon>
        <taxon>Pseudomonadati</taxon>
        <taxon>Bacteroidota</taxon>
        <taxon>Cytophagia</taxon>
        <taxon>Cytophagales</taxon>
        <taxon>Cyclobacteriaceae</taxon>
        <taxon>Echinicola</taxon>
    </lineage>
</organism>
<dbReference type="InterPro" id="IPR050956">
    <property type="entry name" value="2C_system_His_kinase"/>
</dbReference>
<dbReference type="InterPro" id="IPR008207">
    <property type="entry name" value="Sig_transdc_His_kin_Hpt_dom"/>
</dbReference>
<reference evidence="6 7" key="1">
    <citation type="submission" date="2020-09" db="EMBL/GenBank/DDBJ databases">
        <title>Echinicola sp. CAU 1574 isolated from sand of Sido Beach.</title>
        <authorList>
            <person name="Kim W."/>
        </authorList>
    </citation>
    <scope>NUCLEOTIDE SEQUENCE [LARGE SCALE GENOMIC DNA]</scope>
    <source>
        <strain evidence="6 7">CAU 1574</strain>
    </source>
</reference>
<dbReference type="PROSITE" id="PS50110">
    <property type="entry name" value="RESPONSE_REGULATORY"/>
    <property type="match status" value="1"/>
</dbReference>
<evidence type="ECO:0000256" key="1">
    <source>
        <dbReference type="ARBA" id="ARBA00022553"/>
    </source>
</evidence>
<dbReference type="InterPro" id="IPR011006">
    <property type="entry name" value="CheY-like_superfamily"/>
</dbReference>
<dbReference type="PANTHER" id="PTHR43719:SF28">
    <property type="entry name" value="PEROXIDE STRESS-ACTIVATED HISTIDINE KINASE MAK1-RELATED"/>
    <property type="match status" value="1"/>
</dbReference>
<feature type="domain" description="Response regulatory" evidence="4">
    <location>
        <begin position="5"/>
        <end position="119"/>
    </location>
</feature>
<gene>
    <name evidence="6" type="ORF">IFO69_02540</name>
</gene>
<dbReference type="PROSITE" id="PS50894">
    <property type="entry name" value="HPT"/>
    <property type="match status" value="1"/>
</dbReference>
<dbReference type="EMBL" id="JACYTQ010000001">
    <property type="protein sequence ID" value="MBD8487617.1"/>
    <property type="molecule type" value="Genomic_DNA"/>
</dbReference>
<dbReference type="Gene3D" id="1.20.120.160">
    <property type="entry name" value="HPT domain"/>
    <property type="match status" value="1"/>
</dbReference>
<dbReference type="SMART" id="SM00448">
    <property type="entry name" value="REC"/>
    <property type="match status" value="1"/>
</dbReference>
<dbReference type="PANTHER" id="PTHR43719">
    <property type="entry name" value="TWO-COMPONENT HISTIDINE KINASE"/>
    <property type="match status" value="1"/>
</dbReference>
<sequence>MENKKILIVDDNNLNRKVLENIICHNYEFESAENGLEAIGKIKKDIFHVILMDIQMPVMDGITALKIIKEEALTDAPIIAISAYSDQTDYEYFLSAGFDEFIAKPVKPKKLLESIQQHLSNYNNAPSSDNHQLTSDILDESVLIQLMKYNTLDNIKTVYEDFDEEAECLIDEIKHLIDVKKYSEIGEKLHILKGNSGTLGAKQLFKHVGIFEQKIKDTNFEDIIEDYLTLQNQLNIFKSHLKDKITHHKNE</sequence>
<name>A0ABR9AFJ9_9BACT</name>
<dbReference type="InterPro" id="IPR036641">
    <property type="entry name" value="HPT_dom_sf"/>
</dbReference>
<evidence type="ECO:0000259" key="4">
    <source>
        <dbReference type="PROSITE" id="PS50110"/>
    </source>
</evidence>
<evidence type="ECO:0000256" key="2">
    <source>
        <dbReference type="PROSITE-ProRule" id="PRU00110"/>
    </source>
</evidence>
<dbReference type="Proteomes" id="UP000647133">
    <property type="component" value="Unassembled WGS sequence"/>
</dbReference>
<dbReference type="CDD" id="cd17546">
    <property type="entry name" value="REC_hyHK_CKI1_RcsC-like"/>
    <property type="match status" value="1"/>
</dbReference>
<feature type="modified residue" description="Phosphohistidine" evidence="2">
    <location>
        <position position="190"/>
    </location>
</feature>
<evidence type="ECO:0000313" key="7">
    <source>
        <dbReference type="Proteomes" id="UP000647133"/>
    </source>
</evidence>
<dbReference type="InterPro" id="IPR001789">
    <property type="entry name" value="Sig_transdc_resp-reg_receiver"/>
</dbReference>